<proteinExistence type="predicted"/>
<sequence length="67" mass="7592">MAAFFFAFSPGLALLHLTEGNLFFAAERIKSSWNNFSVVSPGRPPEKELITINKIETDFRLRYILTG</sequence>
<evidence type="ECO:0000313" key="2">
    <source>
        <dbReference type="Proteomes" id="UP000633731"/>
    </source>
</evidence>
<organism evidence="1 2">
    <name type="scientific">Enterobacter agglomerans</name>
    <name type="common">Erwinia herbicola</name>
    <name type="synonym">Pantoea agglomerans</name>
    <dbReference type="NCBI Taxonomy" id="549"/>
    <lineage>
        <taxon>Bacteria</taxon>
        <taxon>Pseudomonadati</taxon>
        <taxon>Pseudomonadota</taxon>
        <taxon>Gammaproteobacteria</taxon>
        <taxon>Enterobacterales</taxon>
        <taxon>Erwiniaceae</taxon>
        <taxon>Pantoea</taxon>
        <taxon>Pantoea agglomerans group</taxon>
    </lineage>
</organism>
<reference evidence="1" key="1">
    <citation type="submission" date="2021-01" db="EMBL/GenBank/DDBJ databases">
        <title>Draft genome of Pantoea agglomerans Eh 335.</title>
        <authorList>
            <person name="Emsley S.A."/>
            <person name="Oline D.K."/>
            <person name="Saw J.H."/>
            <person name="Ushijima B."/>
            <person name="Videau P."/>
            <person name="Koyack M.J."/>
        </authorList>
    </citation>
    <scope>NUCLEOTIDE SEQUENCE</scope>
    <source>
        <strain evidence="1">Eh 335</strain>
    </source>
</reference>
<comment type="caution">
    <text evidence="1">The sequence shown here is derived from an EMBL/GenBank/DDBJ whole genome shotgun (WGS) entry which is preliminary data.</text>
</comment>
<gene>
    <name evidence="1" type="ORF">JJL49_22645</name>
</gene>
<name>A0ACC5RUK3_ENTAG</name>
<evidence type="ECO:0000313" key="1">
    <source>
        <dbReference type="EMBL" id="MBK4728023.1"/>
    </source>
</evidence>
<dbReference type="Proteomes" id="UP000633731">
    <property type="component" value="Unassembled WGS sequence"/>
</dbReference>
<protein>
    <submittedName>
        <fullName evidence="1">Uncharacterized protein</fullName>
    </submittedName>
</protein>
<dbReference type="EMBL" id="JAEOXF010000022">
    <property type="protein sequence ID" value="MBK4728023.1"/>
    <property type="molecule type" value="Genomic_DNA"/>
</dbReference>
<accession>A0ACC5RUK3</accession>
<keyword evidence="2" id="KW-1185">Reference proteome</keyword>